<evidence type="ECO:0000256" key="2">
    <source>
        <dbReference type="ARBA" id="ARBA00022475"/>
    </source>
</evidence>
<feature type="transmembrane region" description="Helical" evidence="6">
    <location>
        <begin position="23"/>
        <end position="43"/>
    </location>
</feature>
<sequence length="344" mass="36713">MAHPEGARTLTIVSGLTARRLCVAALTFLAVAFAYYAGAWLGLRDELLRRQLTPLWPATGLALVAILLFGRRIWPGIAVGSLLVHLSIGLSLPASAAIAVGNTLAPLCAAYLLRRAGFRLECDRLRDALALVFLGAFAAMTVTATITTGVLVGAHVLPPHDWWITWLISWSSNAMGVLVVAPVLLAARKFRLTSRVGARRALEAGLLIGGTFVIAAVGTVSPFDVLFLVFPFLFWAAWRFQLAGAAPCVLVSAVVVILAAEDGTGPFAGDTLLATMVTLQAFVGSAALTALLLAAMVAERNHTYAEIEQACYRLADVMSLRDRATRHAESWHQSAPRPPRSSPR</sequence>
<dbReference type="EMBL" id="FOOI01000003">
    <property type="protein sequence ID" value="SFG00636.1"/>
    <property type="molecule type" value="Genomic_DNA"/>
</dbReference>
<feature type="transmembrane region" description="Helical" evidence="6">
    <location>
        <begin position="94"/>
        <end position="113"/>
    </location>
</feature>
<feature type="transmembrane region" description="Helical" evidence="6">
    <location>
        <begin position="272"/>
        <end position="298"/>
    </location>
</feature>
<keyword evidence="2" id="KW-1003">Cell membrane</keyword>
<keyword evidence="5 6" id="KW-0472">Membrane</keyword>
<proteinExistence type="predicted"/>
<comment type="subcellular location">
    <subcellularLocation>
        <location evidence="1">Cell membrane</location>
        <topology evidence="1">Multi-pass membrane protein</topology>
    </subcellularLocation>
</comment>
<dbReference type="STRING" id="504797.SAMN05421678_103277"/>
<accession>A0A1I2NGN4</accession>
<dbReference type="AlphaFoldDB" id="A0A1I2NGN4"/>
<feature type="transmembrane region" description="Helical" evidence="6">
    <location>
        <begin position="163"/>
        <end position="185"/>
    </location>
</feature>
<keyword evidence="3 6" id="KW-0812">Transmembrane</keyword>
<feature type="transmembrane region" description="Helical" evidence="6">
    <location>
        <begin position="55"/>
        <end position="74"/>
    </location>
</feature>
<dbReference type="GO" id="GO:0005886">
    <property type="term" value="C:plasma membrane"/>
    <property type="evidence" value="ECO:0007669"/>
    <property type="project" value="UniProtKB-SubCell"/>
</dbReference>
<evidence type="ECO:0000256" key="3">
    <source>
        <dbReference type="ARBA" id="ARBA00022692"/>
    </source>
</evidence>
<reference evidence="8 9" key="1">
    <citation type="submission" date="2016-10" db="EMBL/GenBank/DDBJ databases">
        <authorList>
            <person name="de Groot N.N."/>
        </authorList>
    </citation>
    <scope>NUCLEOTIDE SEQUENCE [LARGE SCALE GENOMIC DNA]</scope>
    <source>
        <strain evidence="8 9">CPCC 202808</strain>
    </source>
</reference>
<keyword evidence="4 6" id="KW-1133">Transmembrane helix</keyword>
<feature type="transmembrane region" description="Helical" evidence="6">
    <location>
        <begin position="129"/>
        <end position="157"/>
    </location>
</feature>
<organism evidence="8 9">
    <name type="scientific">Actinopolymorpha cephalotaxi</name>
    <dbReference type="NCBI Taxonomy" id="504797"/>
    <lineage>
        <taxon>Bacteria</taxon>
        <taxon>Bacillati</taxon>
        <taxon>Actinomycetota</taxon>
        <taxon>Actinomycetes</taxon>
        <taxon>Propionibacteriales</taxon>
        <taxon>Actinopolymorphaceae</taxon>
        <taxon>Actinopolymorpha</taxon>
    </lineage>
</organism>
<feature type="domain" description="MASE1" evidence="7">
    <location>
        <begin position="30"/>
        <end position="300"/>
    </location>
</feature>
<dbReference type="InterPro" id="IPR007895">
    <property type="entry name" value="MASE1"/>
</dbReference>
<evidence type="ECO:0000313" key="9">
    <source>
        <dbReference type="Proteomes" id="UP000199052"/>
    </source>
</evidence>
<evidence type="ECO:0000256" key="1">
    <source>
        <dbReference type="ARBA" id="ARBA00004651"/>
    </source>
</evidence>
<evidence type="ECO:0000256" key="4">
    <source>
        <dbReference type="ARBA" id="ARBA00022989"/>
    </source>
</evidence>
<evidence type="ECO:0000256" key="5">
    <source>
        <dbReference type="ARBA" id="ARBA00023136"/>
    </source>
</evidence>
<protein>
    <submittedName>
        <fullName evidence="8">Integral membrane sensor domain MASE1</fullName>
    </submittedName>
</protein>
<gene>
    <name evidence="8" type="ORF">SAMN05421678_103277</name>
</gene>
<feature type="transmembrane region" description="Helical" evidence="6">
    <location>
        <begin position="240"/>
        <end position="260"/>
    </location>
</feature>
<dbReference type="Proteomes" id="UP000199052">
    <property type="component" value="Unassembled WGS sequence"/>
</dbReference>
<name>A0A1I2NGN4_9ACTN</name>
<evidence type="ECO:0000259" key="7">
    <source>
        <dbReference type="Pfam" id="PF05231"/>
    </source>
</evidence>
<evidence type="ECO:0000256" key="6">
    <source>
        <dbReference type="SAM" id="Phobius"/>
    </source>
</evidence>
<dbReference type="Pfam" id="PF05231">
    <property type="entry name" value="MASE1"/>
    <property type="match status" value="1"/>
</dbReference>
<feature type="transmembrane region" description="Helical" evidence="6">
    <location>
        <begin position="206"/>
        <end position="234"/>
    </location>
</feature>
<evidence type="ECO:0000313" key="8">
    <source>
        <dbReference type="EMBL" id="SFG00636.1"/>
    </source>
</evidence>